<dbReference type="GO" id="GO:0016757">
    <property type="term" value="F:glycosyltransferase activity"/>
    <property type="evidence" value="ECO:0007669"/>
    <property type="project" value="TreeGrafter"/>
</dbReference>
<dbReference type="PANTHER" id="PTHR44998:SF1">
    <property type="entry name" value="UDP-N-ACETYLGLUCOSAMINE--PEPTIDE N-ACETYLGLUCOSAMINYLTRANSFERASE 110 KDA SUBUNIT"/>
    <property type="match status" value="1"/>
</dbReference>
<dbReference type="Proteomes" id="UP000741360">
    <property type="component" value="Unassembled WGS sequence"/>
</dbReference>
<dbReference type="InterPro" id="IPR011990">
    <property type="entry name" value="TPR-like_helical_dom_sf"/>
</dbReference>
<feature type="repeat" description="TPR" evidence="1">
    <location>
        <begin position="72"/>
        <end position="105"/>
    </location>
</feature>
<comment type="caution">
    <text evidence="2">The sequence shown here is derived from an EMBL/GenBank/DDBJ whole genome shotgun (WGS) entry which is preliminary data.</text>
</comment>
<dbReference type="EMBL" id="JACPSX010000166">
    <property type="protein sequence ID" value="MBI3015110.1"/>
    <property type="molecule type" value="Genomic_DNA"/>
</dbReference>
<evidence type="ECO:0000313" key="3">
    <source>
        <dbReference type="Proteomes" id="UP000741360"/>
    </source>
</evidence>
<sequence>MNPLAREYLEDAYEFHIRGEIEEAIDLYKKSLEIEPSAQAYTFLGWAYSHQGNLEEAIKRCFQAIELDPEFGNPWNDIGAYYIQQGRLEEAIPYLKQAMTAKNYEAYHYPHCNLGRIYLLQHKYLEATAEFRKALEIEPGYKLAAIHLARLQGMMN</sequence>
<dbReference type="Gene3D" id="1.25.40.10">
    <property type="entry name" value="Tetratricopeptide repeat domain"/>
    <property type="match status" value="1"/>
</dbReference>
<dbReference type="PROSITE" id="PS50005">
    <property type="entry name" value="TPR"/>
    <property type="match status" value="3"/>
</dbReference>
<keyword evidence="1" id="KW-0802">TPR repeat</keyword>
<dbReference type="SMART" id="SM00028">
    <property type="entry name" value="TPR"/>
    <property type="match status" value="4"/>
</dbReference>
<dbReference type="SUPFAM" id="SSF48452">
    <property type="entry name" value="TPR-like"/>
    <property type="match status" value="1"/>
</dbReference>
<dbReference type="GO" id="GO:0006493">
    <property type="term" value="P:protein O-linked glycosylation"/>
    <property type="evidence" value="ECO:0007669"/>
    <property type="project" value="TreeGrafter"/>
</dbReference>
<dbReference type="InterPro" id="IPR011716">
    <property type="entry name" value="TPR-3"/>
</dbReference>
<name>A0A932GQH3_UNCTE</name>
<dbReference type="InterPro" id="IPR019734">
    <property type="entry name" value="TPR_rpt"/>
</dbReference>
<dbReference type="PROSITE" id="PS50293">
    <property type="entry name" value="TPR_REGION"/>
    <property type="match status" value="1"/>
</dbReference>
<gene>
    <name evidence="2" type="ORF">HYY65_08655</name>
</gene>
<evidence type="ECO:0000313" key="2">
    <source>
        <dbReference type="EMBL" id="MBI3015110.1"/>
    </source>
</evidence>
<evidence type="ECO:0000256" key="1">
    <source>
        <dbReference type="PROSITE-ProRule" id="PRU00339"/>
    </source>
</evidence>
<dbReference type="Pfam" id="PF00515">
    <property type="entry name" value="TPR_1"/>
    <property type="match status" value="1"/>
</dbReference>
<dbReference type="Pfam" id="PF07720">
    <property type="entry name" value="TPR_3"/>
    <property type="match status" value="1"/>
</dbReference>
<feature type="repeat" description="TPR" evidence="1">
    <location>
        <begin position="38"/>
        <end position="71"/>
    </location>
</feature>
<proteinExistence type="predicted"/>
<dbReference type="PANTHER" id="PTHR44998">
    <property type="match status" value="1"/>
</dbReference>
<dbReference type="Pfam" id="PF13424">
    <property type="entry name" value="TPR_12"/>
    <property type="match status" value="1"/>
</dbReference>
<organism evidence="2 3">
    <name type="scientific">Tectimicrobiota bacterium</name>
    <dbReference type="NCBI Taxonomy" id="2528274"/>
    <lineage>
        <taxon>Bacteria</taxon>
        <taxon>Pseudomonadati</taxon>
        <taxon>Nitrospinota/Tectimicrobiota group</taxon>
        <taxon>Candidatus Tectimicrobiota</taxon>
    </lineage>
</organism>
<feature type="repeat" description="TPR" evidence="1">
    <location>
        <begin position="108"/>
        <end position="141"/>
    </location>
</feature>
<reference evidence="2" key="1">
    <citation type="submission" date="2020-07" db="EMBL/GenBank/DDBJ databases">
        <title>Huge and variable diversity of episymbiotic CPR bacteria and DPANN archaea in groundwater ecosystems.</title>
        <authorList>
            <person name="He C.Y."/>
            <person name="Keren R."/>
            <person name="Whittaker M."/>
            <person name="Farag I.F."/>
            <person name="Doudna J."/>
            <person name="Cate J.H.D."/>
            <person name="Banfield J.F."/>
        </authorList>
    </citation>
    <scope>NUCLEOTIDE SEQUENCE</scope>
    <source>
        <strain evidence="2">NC_groundwater_717_Ag_S-0.2um_59_8</strain>
    </source>
</reference>
<dbReference type="AlphaFoldDB" id="A0A932GQH3"/>
<accession>A0A932GQH3</accession>
<protein>
    <submittedName>
        <fullName evidence="2">Tetratricopeptide repeat protein</fullName>
    </submittedName>
</protein>